<gene>
    <name evidence="2" type="ORF">SD10_03040</name>
</gene>
<organism evidence="2 3">
    <name type="scientific">Spirosoma radiotolerans</name>
    <dbReference type="NCBI Taxonomy" id="1379870"/>
    <lineage>
        <taxon>Bacteria</taxon>
        <taxon>Pseudomonadati</taxon>
        <taxon>Bacteroidota</taxon>
        <taxon>Cytophagia</taxon>
        <taxon>Cytophagales</taxon>
        <taxon>Cytophagaceae</taxon>
        <taxon>Spirosoma</taxon>
    </lineage>
</organism>
<evidence type="ECO:0000313" key="3">
    <source>
        <dbReference type="Proteomes" id="UP000033054"/>
    </source>
</evidence>
<dbReference type="PATRIC" id="fig|1379870.5.peg.670"/>
<keyword evidence="1" id="KW-0472">Membrane</keyword>
<dbReference type="HOGENOM" id="CLU_2540890_0_0_10"/>
<dbReference type="AlphaFoldDB" id="A0A0E3ZRY3"/>
<evidence type="ECO:0000313" key="2">
    <source>
        <dbReference type="EMBL" id="AKD54030.1"/>
    </source>
</evidence>
<proteinExistence type="predicted"/>
<reference evidence="2 3" key="1">
    <citation type="journal article" date="2014" name="Curr. Microbiol.">
        <title>Spirosoma radiotolerans sp. nov., a gamma-radiation-resistant bacterium isolated from gamma ray-irradiated soil.</title>
        <authorList>
            <person name="Lee J.J."/>
            <person name="Srinivasan S."/>
            <person name="Lim S."/>
            <person name="Joe M."/>
            <person name="Im S."/>
            <person name="Bae S.I."/>
            <person name="Park K.R."/>
            <person name="Han J.H."/>
            <person name="Park S.H."/>
            <person name="Joo B.M."/>
            <person name="Park S.J."/>
            <person name="Kim M.K."/>
        </authorList>
    </citation>
    <scope>NUCLEOTIDE SEQUENCE [LARGE SCALE GENOMIC DNA]</scope>
    <source>
        <strain evidence="2 3">DG5A</strain>
    </source>
</reference>
<dbReference type="KEGG" id="srd:SD10_03040"/>
<protein>
    <submittedName>
        <fullName evidence="2">Uncharacterized protein</fullName>
    </submittedName>
</protein>
<keyword evidence="3" id="KW-1185">Reference proteome</keyword>
<accession>A0A0E3ZRY3</accession>
<sequence>MKEDCYGAFVPKGVHYSNYSLTNRMIGSIKIYVWGGYVHLWIQTKDLMRIMRHNRHTDPKVTMRYLRSLGLLVDTRLDDERRI</sequence>
<feature type="transmembrane region" description="Helical" evidence="1">
    <location>
        <begin position="25"/>
        <end position="42"/>
    </location>
</feature>
<keyword evidence="1" id="KW-1133">Transmembrane helix</keyword>
<evidence type="ECO:0000256" key="1">
    <source>
        <dbReference type="SAM" id="Phobius"/>
    </source>
</evidence>
<dbReference type="EMBL" id="CP010429">
    <property type="protein sequence ID" value="AKD54030.1"/>
    <property type="molecule type" value="Genomic_DNA"/>
</dbReference>
<name>A0A0E3ZRY3_9BACT</name>
<keyword evidence="1" id="KW-0812">Transmembrane</keyword>
<dbReference type="Proteomes" id="UP000033054">
    <property type="component" value="Chromosome"/>
</dbReference>